<dbReference type="InterPro" id="IPR000425">
    <property type="entry name" value="MIP"/>
</dbReference>
<dbReference type="STRING" id="78915.A0A4P9XVR6"/>
<evidence type="ECO:0000256" key="1">
    <source>
        <dbReference type="ARBA" id="ARBA00004141"/>
    </source>
</evidence>
<keyword evidence="10" id="KW-1185">Reference proteome</keyword>
<organism evidence="9 10">
    <name type="scientific">Thamnocephalis sphaerospora</name>
    <dbReference type="NCBI Taxonomy" id="78915"/>
    <lineage>
        <taxon>Eukaryota</taxon>
        <taxon>Fungi</taxon>
        <taxon>Fungi incertae sedis</taxon>
        <taxon>Zoopagomycota</taxon>
        <taxon>Zoopagomycotina</taxon>
        <taxon>Zoopagomycetes</taxon>
        <taxon>Zoopagales</taxon>
        <taxon>Sigmoideomycetaceae</taxon>
        <taxon>Thamnocephalis</taxon>
    </lineage>
</organism>
<protein>
    <submittedName>
        <fullName evidence="9">Aquaporin-like protein</fullName>
    </submittedName>
</protein>
<dbReference type="PRINTS" id="PR00783">
    <property type="entry name" value="MINTRINSICP"/>
</dbReference>
<evidence type="ECO:0000256" key="4">
    <source>
        <dbReference type="ARBA" id="ARBA00022692"/>
    </source>
</evidence>
<dbReference type="Proteomes" id="UP000271241">
    <property type="component" value="Unassembled WGS sequence"/>
</dbReference>
<feature type="transmembrane region" description="Helical" evidence="8">
    <location>
        <begin position="140"/>
        <end position="158"/>
    </location>
</feature>
<evidence type="ECO:0000256" key="6">
    <source>
        <dbReference type="ARBA" id="ARBA00023136"/>
    </source>
</evidence>
<reference evidence="10" key="1">
    <citation type="journal article" date="2018" name="Nat. Microbiol.">
        <title>Leveraging single-cell genomics to expand the fungal tree of life.</title>
        <authorList>
            <person name="Ahrendt S.R."/>
            <person name="Quandt C.A."/>
            <person name="Ciobanu D."/>
            <person name="Clum A."/>
            <person name="Salamov A."/>
            <person name="Andreopoulos B."/>
            <person name="Cheng J.F."/>
            <person name="Woyke T."/>
            <person name="Pelin A."/>
            <person name="Henrissat B."/>
            <person name="Reynolds N.K."/>
            <person name="Benny G.L."/>
            <person name="Smith M.E."/>
            <person name="James T.Y."/>
            <person name="Grigoriev I.V."/>
        </authorList>
    </citation>
    <scope>NUCLEOTIDE SEQUENCE [LARGE SCALE GENOMIC DNA]</scope>
    <source>
        <strain evidence="10">RSA 1356</strain>
    </source>
</reference>
<dbReference type="PANTHER" id="PTHR43829">
    <property type="entry name" value="AQUAPORIN OR AQUAGLYCEROPORIN RELATED"/>
    <property type="match status" value="1"/>
</dbReference>
<gene>
    <name evidence="9" type="ORF">THASP1DRAFT_6545</name>
</gene>
<keyword evidence="3 7" id="KW-0813">Transport</keyword>
<keyword evidence="5 8" id="KW-1133">Transmembrane helix</keyword>
<keyword evidence="4 7" id="KW-0812">Transmembrane</keyword>
<evidence type="ECO:0000256" key="2">
    <source>
        <dbReference type="ARBA" id="ARBA00006175"/>
    </source>
</evidence>
<dbReference type="EMBL" id="KZ992456">
    <property type="protein sequence ID" value="RKP10375.1"/>
    <property type="molecule type" value="Genomic_DNA"/>
</dbReference>
<keyword evidence="6 8" id="KW-0472">Membrane</keyword>
<dbReference type="AlphaFoldDB" id="A0A4P9XVR6"/>
<dbReference type="InterPro" id="IPR023271">
    <property type="entry name" value="Aquaporin-like"/>
</dbReference>
<dbReference type="GO" id="GO:0015254">
    <property type="term" value="F:glycerol channel activity"/>
    <property type="evidence" value="ECO:0007669"/>
    <property type="project" value="TreeGrafter"/>
</dbReference>
<dbReference type="CDD" id="cd00333">
    <property type="entry name" value="MIP"/>
    <property type="match status" value="1"/>
</dbReference>
<dbReference type="OrthoDB" id="3222at2759"/>
<evidence type="ECO:0000256" key="5">
    <source>
        <dbReference type="ARBA" id="ARBA00022989"/>
    </source>
</evidence>
<dbReference type="InterPro" id="IPR022357">
    <property type="entry name" value="MIP_CS"/>
</dbReference>
<name>A0A4P9XVR6_9FUNG</name>
<feature type="non-terminal residue" evidence="9">
    <location>
        <position position="1"/>
    </location>
</feature>
<dbReference type="PROSITE" id="PS00221">
    <property type="entry name" value="MIP"/>
    <property type="match status" value="1"/>
</dbReference>
<dbReference type="GO" id="GO:0015250">
    <property type="term" value="F:water channel activity"/>
    <property type="evidence" value="ECO:0007669"/>
    <property type="project" value="TreeGrafter"/>
</dbReference>
<dbReference type="Gene3D" id="1.20.1080.10">
    <property type="entry name" value="Glycerol uptake facilitator protein"/>
    <property type="match status" value="1"/>
</dbReference>
<dbReference type="SUPFAM" id="SSF81338">
    <property type="entry name" value="Aquaporin-like"/>
    <property type="match status" value="1"/>
</dbReference>
<comment type="similarity">
    <text evidence="2 7">Belongs to the MIP/aquaporin (TC 1.A.8) family.</text>
</comment>
<sequence>YRDYLAEFLATLVFLVIGLGVNGQYKVSYHAEDAFFAAHFTWGLGIMCGVYVGHRISGSHLNPAVTLALALFREFPKRKILGYWLMQTLGAFVAAAIVFASHNSMLNHFDSGNHQASGEFGTGGIFYVTPKDGVSLGNHFFSEFIGTVMLLVVVCAVIDRRNNGDAGALVPIIFGFTVIALLMALGFSTGFALNPARDLGPRIFALIVYGGDAFSNSNYYFWVPIVAPILGALVGCFLYD</sequence>
<feature type="transmembrane region" description="Helical" evidence="8">
    <location>
        <begin position="33"/>
        <end position="52"/>
    </location>
</feature>
<comment type="subcellular location">
    <subcellularLocation>
        <location evidence="1">Membrane</location>
        <topology evidence="1">Multi-pass membrane protein</topology>
    </subcellularLocation>
</comment>
<dbReference type="GO" id="GO:0005886">
    <property type="term" value="C:plasma membrane"/>
    <property type="evidence" value="ECO:0007669"/>
    <property type="project" value="TreeGrafter"/>
</dbReference>
<evidence type="ECO:0000313" key="10">
    <source>
        <dbReference type="Proteomes" id="UP000271241"/>
    </source>
</evidence>
<dbReference type="Pfam" id="PF00230">
    <property type="entry name" value="MIP"/>
    <property type="match status" value="1"/>
</dbReference>
<feature type="transmembrane region" description="Helical" evidence="8">
    <location>
        <begin position="170"/>
        <end position="193"/>
    </location>
</feature>
<evidence type="ECO:0000256" key="7">
    <source>
        <dbReference type="RuleBase" id="RU000477"/>
    </source>
</evidence>
<dbReference type="NCBIfam" id="TIGR00861">
    <property type="entry name" value="MIP"/>
    <property type="match status" value="1"/>
</dbReference>
<evidence type="ECO:0000256" key="8">
    <source>
        <dbReference type="SAM" id="Phobius"/>
    </source>
</evidence>
<evidence type="ECO:0000313" key="9">
    <source>
        <dbReference type="EMBL" id="RKP10375.1"/>
    </source>
</evidence>
<proteinExistence type="inferred from homology"/>
<dbReference type="PANTHER" id="PTHR43829:SF9">
    <property type="entry name" value="AQUAPORIN-9"/>
    <property type="match status" value="1"/>
</dbReference>
<dbReference type="InterPro" id="IPR050363">
    <property type="entry name" value="MIP/Aquaporin"/>
</dbReference>
<feature type="transmembrane region" description="Helical" evidence="8">
    <location>
        <begin position="81"/>
        <end position="100"/>
    </location>
</feature>
<feature type="transmembrane region" description="Helical" evidence="8">
    <location>
        <begin position="219"/>
        <end position="239"/>
    </location>
</feature>
<feature type="non-terminal residue" evidence="9">
    <location>
        <position position="240"/>
    </location>
</feature>
<accession>A0A4P9XVR6</accession>
<evidence type="ECO:0000256" key="3">
    <source>
        <dbReference type="ARBA" id="ARBA00022448"/>
    </source>
</evidence>